<organism evidence="3 4">
    <name type="scientific">Rhodocista pekingensis</name>
    <dbReference type="NCBI Taxonomy" id="201185"/>
    <lineage>
        <taxon>Bacteria</taxon>
        <taxon>Pseudomonadati</taxon>
        <taxon>Pseudomonadota</taxon>
        <taxon>Alphaproteobacteria</taxon>
        <taxon>Rhodospirillales</taxon>
        <taxon>Azospirillaceae</taxon>
        <taxon>Rhodocista</taxon>
    </lineage>
</organism>
<sequence length="96" mass="10673">MRRETVNELAGPPVFRPGQKVVARYRVKNDGTFPGRDIGDVLVLKGDLGYVRDVGTFLQQFYVYAVEWVDRGVVVGMRGKELLRPEEIAAAPGGRP</sequence>
<protein>
    <submittedName>
        <fullName evidence="3">Nitrogen fixation protein NifZ</fullName>
    </submittedName>
</protein>
<proteinExistence type="inferred from homology"/>
<evidence type="ECO:0000313" key="4">
    <source>
        <dbReference type="Proteomes" id="UP001596456"/>
    </source>
</evidence>
<accession>A0ABW2KNS0</accession>
<keyword evidence="4" id="KW-1185">Reference proteome</keyword>
<dbReference type="EMBL" id="JBHTCM010000003">
    <property type="protein sequence ID" value="MFC7331619.1"/>
    <property type="molecule type" value="Genomic_DNA"/>
</dbReference>
<dbReference type="Pfam" id="PF04319">
    <property type="entry name" value="NifZ"/>
    <property type="match status" value="1"/>
</dbReference>
<name>A0ABW2KNS0_9PROT</name>
<evidence type="ECO:0000256" key="2">
    <source>
        <dbReference type="ARBA" id="ARBA00023231"/>
    </source>
</evidence>
<evidence type="ECO:0000256" key="1">
    <source>
        <dbReference type="ARBA" id="ARBA00008027"/>
    </source>
</evidence>
<dbReference type="InterPro" id="IPR007415">
    <property type="entry name" value="Nitrogenase_MoFe_mat_NifZ"/>
</dbReference>
<dbReference type="Proteomes" id="UP001596456">
    <property type="component" value="Unassembled WGS sequence"/>
</dbReference>
<reference evidence="4" key="1">
    <citation type="journal article" date="2019" name="Int. J. Syst. Evol. Microbiol.">
        <title>The Global Catalogue of Microorganisms (GCM) 10K type strain sequencing project: providing services to taxonomists for standard genome sequencing and annotation.</title>
        <authorList>
            <consortium name="The Broad Institute Genomics Platform"/>
            <consortium name="The Broad Institute Genome Sequencing Center for Infectious Disease"/>
            <person name="Wu L."/>
            <person name="Ma J."/>
        </authorList>
    </citation>
    <scope>NUCLEOTIDE SEQUENCE [LARGE SCALE GENOMIC DNA]</scope>
    <source>
        <strain evidence="4">CGMCC 1.16275</strain>
    </source>
</reference>
<keyword evidence="2" id="KW-0535">Nitrogen fixation</keyword>
<dbReference type="RefSeq" id="WP_377355508.1">
    <property type="nucleotide sequence ID" value="NZ_JBHTCM010000003.1"/>
</dbReference>
<comment type="caution">
    <text evidence="3">The sequence shown here is derived from an EMBL/GenBank/DDBJ whole genome shotgun (WGS) entry which is preliminary data.</text>
</comment>
<gene>
    <name evidence="3" type="ORF">ACFQPS_00455</name>
</gene>
<evidence type="ECO:0000313" key="3">
    <source>
        <dbReference type="EMBL" id="MFC7331619.1"/>
    </source>
</evidence>
<comment type="similarity">
    <text evidence="1">Belongs to the NifZ family.</text>
</comment>